<name>A0A5C6RR44_9BACT</name>
<evidence type="ECO:0000313" key="2">
    <source>
        <dbReference type="Proteomes" id="UP000321580"/>
    </source>
</evidence>
<proteinExistence type="predicted"/>
<dbReference type="Proteomes" id="UP000321580">
    <property type="component" value="Unassembled WGS sequence"/>
</dbReference>
<reference evidence="1 2" key="1">
    <citation type="submission" date="2019-08" db="EMBL/GenBank/DDBJ databases">
        <title>Genome of Phaeodactylibacter luteus.</title>
        <authorList>
            <person name="Bowman J.P."/>
        </authorList>
    </citation>
    <scope>NUCLEOTIDE SEQUENCE [LARGE SCALE GENOMIC DNA]</scope>
    <source>
        <strain evidence="1 2">KCTC 42180</strain>
    </source>
</reference>
<comment type="caution">
    <text evidence="1">The sequence shown here is derived from an EMBL/GenBank/DDBJ whole genome shotgun (WGS) entry which is preliminary data.</text>
</comment>
<keyword evidence="2" id="KW-1185">Reference proteome</keyword>
<dbReference type="RefSeq" id="WP_147166754.1">
    <property type="nucleotide sequence ID" value="NZ_VOOR01000011.1"/>
</dbReference>
<protein>
    <submittedName>
        <fullName evidence="1">Uncharacterized protein</fullName>
    </submittedName>
</protein>
<dbReference type="EMBL" id="VOOR01000011">
    <property type="protein sequence ID" value="TXB64459.1"/>
    <property type="molecule type" value="Genomic_DNA"/>
</dbReference>
<evidence type="ECO:0000313" key="1">
    <source>
        <dbReference type="EMBL" id="TXB64459.1"/>
    </source>
</evidence>
<accession>A0A5C6RR44</accession>
<gene>
    <name evidence="1" type="ORF">FRY97_07105</name>
</gene>
<organism evidence="1 2">
    <name type="scientific">Phaeodactylibacter luteus</name>
    <dbReference type="NCBI Taxonomy" id="1564516"/>
    <lineage>
        <taxon>Bacteria</taxon>
        <taxon>Pseudomonadati</taxon>
        <taxon>Bacteroidota</taxon>
        <taxon>Saprospiria</taxon>
        <taxon>Saprospirales</taxon>
        <taxon>Haliscomenobacteraceae</taxon>
        <taxon>Phaeodactylibacter</taxon>
    </lineage>
</organism>
<dbReference type="AlphaFoldDB" id="A0A5C6RR44"/>
<sequence length="59" mass="6639">MFFILFHAFIPKQTIDNQDIFQNLQLFGMHADAQLGMHTNESAMANVIEQGPAIFGQEA</sequence>